<keyword evidence="7 9" id="KW-0472">Membrane</keyword>
<dbReference type="GO" id="GO:0009279">
    <property type="term" value="C:cell outer membrane"/>
    <property type="evidence" value="ECO:0007669"/>
    <property type="project" value="UniProtKB-SubCell"/>
</dbReference>
<evidence type="ECO:0000256" key="9">
    <source>
        <dbReference type="RuleBase" id="RU003884"/>
    </source>
</evidence>
<dbReference type="PROSITE" id="PS01151">
    <property type="entry name" value="FIMBRIAL_USHER"/>
    <property type="match status" value="1"/>
</dbReference>
<dbReference type="Pfam" id="PF13954">
    <property type="entry name" value="PapC_N"/>
    <property type="match status" value="1"/>
</dbReference>
<sequence length="840" mass="90811">MNMTYITRRRHFSAITTALLLSGLSPALAAGDAEHNGMALAATFNPDFLNSVLGGNVDLSRYERGNPLLPGAYRVDVYLNGRVIGRDTINVQQLDGTPTVCLSTRLLSQLSFNSAAPGVNTLALAKLKDPAGCVTLDTLTDRGSLRLNSADLRLDVALPQELISRHARGYVDPALWDDGEPALLLGYNANYYQSERSGQTQKSGYVGLNGGLNLAGWMFRHTGNLNWDDQQGSRYKSTRSYLQHDITPWRARLTLGDSFTSGELFDSFAFRGAQLATDDRMLPDSLRAYAPTVRGVAQTNAHVTIKQNGVLLYDTTVPPGPFVIDDLYPTGYGGDLDVQVEEADGRTSSFKVAYSSVAQLLRPGMSRYNLVAGTIQNQNLSYTPKVVQATLQRGLSNLLTGYGGVLGSDHYGSALLGAAFNTPIGALALDVTGAKASADGRSSQGTSWRATYNKMFSATDSNLSLAAYRFSSSGYLDLNNALMFTDEARTGSDDSYLWRPRSRYSLTLNQGLAEGWGQLFFSGYSQNYWQRSTSDRQYQFGYSNNIKRLSYTLSAGRARNTDGREETQYLLSMTLPLGNGAHSPSLNLSLGHDGNGINSQTNLNGLLGEDNQYSYSLGAAYDRQNHTSANLSGGYRSPYSNLSGSYSQGSDYHSASAGLSGSLVAHRGGLTLSPYNSNTLAVIHAPDAGGARVLGYSGIRLDDRGYAIVPYLNTYQVNDIAIDTKGLPADVELQTTSQQVVPRDGAIVSLNYPTVSGRAVLIYLAEQNLPFGAEVLDDGENFVGTVGQGGLIYARLPNTDTHLKVKHQGGSCRFSVHLPQQKPADTQAFERINARCEAQK</sequence>
<name>A0A5Q2VI88_SERPR</name>
<gene>
    <name evidence="13" type="ORF">GHV41_25030</name>
</gene>
<proteinExistence type="inferred from homology"/>
<dbReference type="FunFam" id="2.60.40.3110:FF:000001">
    <property type="entry name" value="Putative fimbrial outer membrane usher"/>
    <property type="match status" value="1"/>
</dbReference>
<feature type="signal peptide" evidence="10">
    <location>
        <begin position="1"/>
        <end position="29"/>
    </location>
</feature>
<dbReference type="InterPro" id="IPR025885">
    <property type="entry name" value="PapC_N"/>
</dbReference>
<keyword evidence="3 9" id="KW-0813">Transport</keyword>
<dbReference type="Gene3D" id="2.60.40.2610">
    <property type="entry name" value="Outer membrane usher protein FimD, plug domain"/>
    <property type="match status" value="1"/>
</dbReference>
<protein>
    <submittedName>
        <fullName evidence="13">Fimbria/pilus outer membrane usher protein</fullName>
    </submittedName>
</protein>
<dbReference type="Gene3D" id="2.60.40.2070">
    <property type="match status" value="1"/>
</dbReference>
<dbReference type="InterPro" id="IPR042186">
    <property type="entry name" value="FimD_plug_dom"/>
</dbReference>
<evidence type="ECO:0000313" key="13">
    <source>
        <dbReference type="EMBL" id="QGH63926.1"/>
    </source>
</evidence>
<evidence type="ECO:0000259" key="11">
    <source>
        <dbReference type="Pfam" id="PF13953"/>
    </source>
</evidence>
<dbReference type="PANTHER" id="PTHR30451">
    <property type="entry name" value="OUTER MEMBRANE USHER PROTEIN"/>
    <property type="match status" value="1"/>
</dbReference>
<evidence type="ECO:0000256" key="7">
    <source>
        <dbReference type="ARBA" id="ARBA00023136"/>
    </source>
</evidence>
<keyword evidence="6 10" id="KW-0732">Signal</keyword>
<feature type="domain" description="PapC N-terminal" evidence="12">
    <location>
        <begin position="43"/>
        <end position="191"/>
    </location>
</feature>
<keyword evidence="5 9" id="KW-0812">Transmembrane</keyword>
<dbReference type="Gene3D" id="2.60.40.3110">
    <property type="match status" value="1"/>
</dbReference>
<dbReference type="InterPro" id="IPR037224">
    <property type="entry name" value="PapC_N_sf"/>
</dbReference>
<dbReference type="EMBL" id="CP045913">
    <property type="protein sequence ID" value="QGH63926.1"/>
    <property type="molecule type" value="Genomic_DNA"/>
</dbReference>
<dbReference type="AlphaFoldDB" id="A0A5Q2VI88"/>
<keyword evidence="8 9" id="KW-0998">Cell outer membrane</keyword>
<dbReference type="GO" id="GO:0015473">
    <property type="term" value="F:fimbrial usher porin activity"/>
    <property type="evidence" value="ECO:0007669"/>
    <property type="project" value="InterPro"/>
</dbReference>
<dbReference type="InterPro" id="IPR025949">
    <property type="entry name" value="PapC-like_C"/>
</dbReference>
<evidence type="ECO:0000256" key="6">
    <source>
        <dbReference type="ARBA" id="ARBA00022729"/>
    </source>
</evidence>
<evidence type="ECO:0000256" key="1">
    <source>
        <dbReference type="ARBA" id="ARBA00004571"/>
    </source>
</evidence>
<evidence type="ECO:0000256" key="3">
    <source>
        <dbReference type="ARBA" id="ARBA00022448"/>
    </source>
</evidence>
<evidence type="ECO:0000256" key="2">
    <source>
        <dbReference type="ARBA" id="ARBA00008064"/>
    </source>
</evidence>
<reference evidence="13 14" key="1">
    <citation type="submission" date="2019-11" db="EMBL/GenBank/DDBJ databases">
        <title>The Phosphoenolpyruvate Phosphotransferase System Regulates Serratia proteamaculans 336X Biofilm Formation and Wheat Roots colonization.</title>
        <authorList>
            <person name="Liu F."/>
        </authorList>
    </citation>
    <scope>NUCLEOTIDE SEQUENCE [LARGE SCALE GENOMIC DNA]</scope>
    <source>
        <strain evidence="13 14">336X</strain>
    </source>
</reference>
<organism evidence="13 14">
    <name type="scientific">Serratia proteamaculans</name>
    <dbReference type="NCBI Taxonomy" id="28151"/>
    <lineage>
        <taxon>Bacteria</taxon>
        <taxon>Pseudomonadati</taxon>
        <taxon>Pseudomonadota</taxon>
        <taxon>Gammaproteobacteria</taxon>
        <taxon>Enterobacterales</taxon>
        <taxon>Yersiniaceae</taxon>
        <taxon>Serratia</taxon>
    </lineage>
</organism>
<evidence type="ECO:0000313" key="14">
    <source>
        <dbReference type="Proteomes" id="UP000381260"/>
    </source>
</evidence>
<dbReference type="InterPro" id="IPR043142">
    <property type="entry name" value="PapC-like_C_sf"/>
</dbReference>
<dbReference type="Pfam" id="PF00577">
    <property type="entry name" value="Usher"/>
    <property type="match status" value="1"/>
</dbReference>
<evidence type="ECO:0000256" key="4">
    <source>
        <dbReference type="ARBA" id="ARBA00022452"/>
    </source>
</evidence>
<accession>A0A5Q2VI88</accession>
<evidence type="ECO:0000256" key="5">
    <source>
        <dbReference type="ARBA" id="ARBA00022692"/>
    </source>
</evidence>
<evidence type="ECO:0000256" key="8">
    <source>
        <dbReference type="ARBA" id="ARBA00023237"/>
    </source>
</evidence>
<dbReference type="InterPro" id="IPR000015">
    <property type="entry name" value="Fimb_usher"/>
</dbReference>
<comment type="subcellular location">
    <subcellularLocation>
        <location evidence="1 9">Cell outer membrane</location>
        <topology evidence="1 9">Multi-pass membrane protein</topology>
    </subcellularLocation>
</comment>
<dbReference type="PANTHER" id="PTHR30451:SF20">
    <property type="entry name" value="FIMBRIAE USHER"/>
    <property type="match status" value="1"/>
</dbReference>
<dbReference type="Proteomes" id="UP000381260">
    <property type="component" value="Chromosome"/>
</dbReference>
<keyword evidence="4" id="KW-1134">Transmembrane beta strand</keyword>
<dbReference type="Gene3D" id="3.10.20.410">
    <property type="match status" value="1"/>
</dbReference>
<evidence type="ECO:0000259" key="12">
    <source>
        <dbReference type="Pfam" id="PF13954"/>
    </source>
</evidence>
<evidence type="ECO:0000256" key="10">
    <source>
        <dbReference type="SAM" id="SignalP"/>
    </source>
</evidence>
<keyword evidence="9" id="KW-1029">Fimbrium biogenesis</keyword>
<dbReference type="GO" id="GO:0009297">
    <property type="term" value="P:pilus assembly"/>
    <property type="evidence" value="ECO:0007669"/>
    <property type="project" value="InterPro"/>
</dbReference>
<comment type="similarity">
    <text evidence="2 9">Belongs to the fimbrial export usher family.</text>
</comment>
<dbReference type="Pfam" id="PF13953">
    <property type="entry name" value="PapC_C"/>
    <property type="match status" value="1"/>
</dbReference>
<dbReference type="SUPFAM" id="SSF141729">
    <property type="entry name" value="FimD N-terminal domain-like"/>
    <property type="match status" value="1"/>
</dbReference>
<feature type="chain" id="PRO_5024427068" evidence="10">
    <location>
        <begin position="30"/>
        <end position="840"/>
    </location>
</feature>
<dbReference type="InterPro" id="IPR018030">
    <property type="entry name" value="Fimbrial_membr_usher_CS"/>
</dbReference>
<feature type="domain" description="PapC-like C-terminal" evidence="11">
    <location>
        <begin position="767"/>
        <end position="820"/>
    </location>
</feature>